<gene>
    <name evidence="1" type="ORF">DSM109990_01316</name>
</gene>
<evidence type="ECO:0008006" key="3">
    <source>
        <dbReference type="Google" id="ProtNLM"/>
    </source>
</evidence>
<dbReference type="EMBL" id="CP085144">
    <property type="protein sequence ID" value="UOA14510.1"/>
    <property type="molecule type" value="Genomic_DNA"/>
</dbReference>
<organism evidence="1 2">
    <name type="scientific">Sulfitobacter dubius</name>
    <dbReference type="NCBI Taxonomy" id="218673"/>
    <lineage>
        <taxon>Bacteria</taxon>
        <taxon>Pseudomonadati</taxon>
        <taxon>Pseudomonadota</taxon>
        <taxon>Alphaproteobacteria</taxon>
        <taxon>Rhodobacterales</taxon>
        <taxon>Roseobacteraceae</taxon>
        <taxon>Sulfitobacter</taxon>
    </lineage>
</organism>
<evidence type="ECO:0000313" key="1">
    <source>
        <dbReference type="EMBL" id="UOA14510.1"/>
    </source>
</evidence>
<sequence>MSDRDEAGRFAPGNRFWEARSSHGAKPKFTNPDDLWGACVEYFEWNEDNPLTETKGFAFQGVVTKETFPKMRAMTITGLCLFLDVTRSTWDEWRSSRSDLSDVITRAEAVIFKQKFEGASADLLNGNIIARELGLADKQDHQSTDGSMTPAPAVVLSNLSDEELAQLERLTDKARDSEGMGQAK</sequence>
<protein>
    <recommendedName>
        <fullName evidence="3">DNA-packaging protein gp3</fullName>
    </recommendedName>
</protein>
<dbReference type="Pfam" id="PF16677">
    <property type="entry name" value="GP3_package"/>
    <property type="match status" value="1"/>
</dbReference>
<dbReference type="Gene3D" id="1.10.132.80">
    <property type="match status" value="1"/>
</dbReference>
<dbReference type="InterPro" id="IPR032066">
    <property type="entry name" value="GP3_package"/>
</dbReference>
<proteinExistence type="predicted"/>
<keyword evidence="2" id="KW-1185">Reference proteome</keyword>
<dbReference type="Proteomes" id="UP000831019">
    <property type="component" value="Chromosome"/>
</dbReference>
<accession>A0ABY3ZIK3</accession>
<evidence type="ECO:0000313" key="2">
    <source>
        <dbReference type="Proteomes" id="UP000831019"/>
    </source>
</evidence>
<dbReference type="RefSeq" id="WP_243262859.1">
    <property type="nucleotide sequence ID" value="NZ_CP085144.1"/>
</dbReference>
<name>A0ABY3ZIK3_9RHOB</name>
<reference evidence="2" key="1">
    <citation type="journal article" date="2022" name="Microorganisms">
        <title>Beyond the ABCs#Discovery of Three New Plasmid Types in Rhodobacterales (RepQ, RepY, RepW).</title>
        <authorList>
            <person name="Freese H.M."/>
            <person name="Ringel V."/>
            <person name="Overmann J."/>
            <person name="Petersen J."/>
        </authorList>
    </citation>
    <scope>NUCLEOTIDE SEQUENCE [LARGE SCALE GENOMIC DNA]</scope>
    <source>
        <strain evidence="2">DSM 109990</strain>
    </source>
</reference>